<proteinExistence type="predicted"/>
<dbReference type="RefSeq" id="WP_407029896.1">
    <property type="nucleotide sequence ID" value="NZ_JAQGEF010000002.1"/>
</dbReference>
<keyword evidence="1" id="KW-1133">Transmembrane helix</keyword>
<accession>A0ABT4UFG9</accession>
<protein>
    <submittedName>
        <fullName evidence="3">Uncharacterized protein</fullName>
    </submittedName>
</protein>
<feature type="signal peptide" evidence="2">
    <location>
        <begin position="1"/>
        <end position="25"/>
    </location>
</feature>
<evidence type="ECO:0000313" key="4">
    <source>
        <dbReference type="Proteomes" id="UP001210231"/>
    </source>
</evidence>
<keyword evidence="4" id="KW-1185">Reference proteome</keyword>
<feature type="chain" id="PRO_5047491263" evidence="2">
    <location>
        <begin position="26"/>
        <end position="163"/>
    </location>
</feature>
<feature type="transmembrane region" description="Helical" evidence="1">
    <location>
        <begin position="131"/>
        <end position="149"/>
    </location>
</feature>
<name>A0ABT4UFG9_9BACT</name>
<dbReference type="Proteomes" id="UP001210231">
    <property type="component" value="Unassembled WGS sequence"/>
</dbReference>
<evidence type="ECO:0000313" key="3">
    <source>
        <dbReference type="EMBL" id="MDA3613566.1"/>
    </source>
</evidence>
<evidence type="ECO:0000256" key="2">
    <source>
        <dbReference type="SAM" id="SignalP"/>
    </source>
</evidence>
<dbReference type="EMBL" id="JAQGEF010000002">
    <property type="protein sequence ID" value="MDA3613566.1"/>
    <property type="molecule type" value="Genomic_DNA"/>
</dbReference>
<keyword evidence="1" id="KW-0472">Membrane</keyword>
<keyword evidence="2" id="KW-0732">Signal</keyword>
<gene>
    <name evidence="3" type="ORF">O3P16_02000</name>
</gene>
<sequence>MLLKTFLSSVALSAVLVLSSYQADARAKIPFGDREVLTLVADLPDTEDYLIEKGSKLSNRPDQYLDLATLHEEFNIAWLLPLWINKEPRLVGYNKAKDLYYDIPDEELNQILAENKLDRKNLEKVGFYTRYGGKLIALIIIAFIIRGMIPSKKKAVDVKPQSV</sequence>
<keyword evidence="1" id="KW-0812">Transmembrane</keyword>
<evidence type="ECO:0000256" key="1">
    <source>
        <dbReference type="SAM" id="Phobius"/>
    </source>
</evidence>
<reference evidence="3 4" key="1">
    <citation type="submission" date="2022-12" db="EMBL/GenBank/DDBJ databases">
        <title>Chitinophagaceae gen. sp. nov., a new member of the family Chitinophagaceae, isolated from soil in a chemical factory.</title>
        <authorList>
            <person name="Ke Z."/>
        </authorList>
    </citation>
    <scope>NUCLEOTIDE SEQUENCE [LARGE SCALE GENOMIC DNA]</scope>
    <source>
        <strain evidence="3 4">LY-5</strain>
    </source>
</reference>
<comment type="caution">
    <text evidence="3">The sequence shown here is derived from an EMBL/GenBank/DDBJ whole genome shotgun (WGS) entry which is preliminary data.</text>
</comment>
<organism evidence="3 4">
    <name type="scientific">Polluticaenibacter yanchengensis</name>
    <dbReference type="NCBI Taxonomy" id="3014562"/>
    <lineage>
        <taxon>Bacteria</taxon>
        <taxon>Pseudomonadati</taxon>
        <taxon>Bacteroidota</taxon>
        <taxon>Chitinophagia</taxon>
        <taxon>Chitinophagales</taxon>
        <taxon>Chitinophagaceae</taxon>
        <taxon>Polluticaenibacter</taxon>
    </lineage>
</organism>